<keyword evidence="1" id="KW-0808">Transferase</keyword>
<dbReference type="RefSeq" id="WP_344290664.1">
    <property type="nucleotide sequence ID" value="NZ_BAAAPF010000094.1"/>
</dbReference>
<keyword evidence="1" id="KW-0418">Kinase</keyword>
<accession>A0ABN2YE47</accession>
<comment type="caution">
    <text evidence="4">The sequence shown here is derived from an EMBL/GenBank/DDBJ whole genome shotgun (WGS) entry which is preliminary data.</text>
</comment>
<evidence type="ECO:0000256" key="2">
    <source>
        <dbReference type="SAM" id="MobiDB-lite"/>
    </source>
</evidence>
<evidence type="ECO:0000313" key="4">
    <source>
        <dbReference type="EMBL" id="GAA2126140.1"/>
    </source>
</evidence>
<dbReference type="InterPro" id="IPR003594">
    <property type="entry name" value="HATPase_dom"/>
</dbReference>
<feature type="region of interest" description="Disordered" evidence="2">
    <location>
        <begin position="145"/>
        <end position="167"/>
    </location>
</feature>
<proteinExistence type="predicted"/>
<reference evidence="4 5" key="1">
    <citation type="journal article" date="2019" name="Int. J. Syst. Evol. Microbiol.">
        <title>The Global Catalogue of Microorganisms (GCM) 10K type strain sequencing project: providing services to taxonomists for standard genome sequencing and annotation.</title>
        <authorList>
            <consortium name="The Broad Institute Genomics Platform"/>
            <consortium name="The Broad Institute Genome Sequencing Center for Infectious Disease"/>
            <person name="Wu L."/>
            <person name="Ma J."/>
        </authorList>
    </citation>
    <scope>NUCLEOTIDE SEQUENCE [LARGE SCALE GENOMIC DNA]</scope>
    <source>
        <strain evidence="4 5">JCM 15481</strain>
    </source>
</reference>
<dbReference type="EMBL" id="BAAAPF010000094">
    <property type="protein sequence ID" value="GAA2126140.1"/>
    <property type="molecule type" value="Genomic_DNA"/>
</dbReference>
<dbReference type="Pfam" id="PF13581">
    <property type="entry name" value="HATPase_c_2"/>
    <property type="match status" value="1"/>
</dbReference>
<gene>
    <name evidence="4" type="ORF">GCM10009802_31870</name>
</gene>
<feature type="domain" description="Histidine kinase/HSP90-like ATPase" evidence="3">
    <location>
        <begin position="39"/>
        <end position="152"/>
    </location>
</feature>
<sequence length="167" mass="17774">MTAHDRPAPRAGGHDWAVALGLTAGSVTAIRLDPVPGCVRASRHFLRTALRRWRLTAYADDAAAVTAELVTNALRHALPHPPRRTRSTAWLTLTRKEHALLCAVSDPSPAPPVLGAAEPLADGGRGLHVVAALSASWGWSPGAGPGKTVWARIPPPRNRTPHHPPDR</sequence>
<evidence type="ECO:0000259" key="3">
    <source>
        <dbReference type="Pfam" id="PF13581"/>
    </source>
</evidence>
<keyword evidence="1" id="KW-0723">Serine/threonine-protein kinase</keyword>
<dbReference type="InterPro" id="IPR050267">
    <property type="entry name" value="Anti-sigma-factor_SerPK"/>
</dbReference>
<dbReference type="PANTHER" id="PTHR35526:SF3">
    <property type="entry name" value="ANTI-SIGMA-F FACTOR RSBW"/>
    <property type="match status" value="1"/>
</dbReference>
<dbReference type="InterPro" id="IPR036890">
    <property type="entry name" value="HATPase_C_sf"/>
</dbReference>
<dbReference type="SUPFAM" id="SSF55874">
    <property type="entry name" value="ATPase domain of HSP90 chaperone/DNA topoisomerase II/histidine kinase"/>
    <property type="match status" value="1"/>
</dbReference>
<keyword evidence="5" id="KW-1185">Reference proteome</keyword>
<protein>
    <recommendedName>
        <fullName evidence="3">Histidine kinase/HSP90-like ATPase domain-containing protein</fullName>
    </recommendedName>
</protein>
<name>A0ABN2YE47_9ACTN</name>
<dbReference type="Proteomes" id="UP001500443">
    <property type="component" value="Unassembled WGS sequence"/>
</dbReference>
<dbReference type="CDD" id="cd16936">
    <property type="entry name" value="HATPase_RsbW-like"/>
    <property type="match status" value="1"/>
</dbReference>
<evidence type="ECO:0000313" key="5">
    <source>
        <dbReference type="Proteomes" id="UP001500443"/>
    </source>
</evidence>
<dbReference type="PANTHER" id="PTHR35526">
    <property type="entry name" value="ANTI-SIGMA-F FACTOR RSBW-RELATED"/>
    <property type="match status" value="1"/>
</dbReference>
<organism evidence="4 5">
    <name type="scientific">Streptomyces synnematoformans</name>
    <dbReference type="NCBI Taxonomy" id="415721"/>
    <lineage>
        <taxon>Bacteria</taxon>
        <taxon>Bacillati</taxon>
        <taxon>Actinomycetota</taxon>
        <taxon>Actinomycetes</taxon>
        <taxon>Kitasatosporales</taxon>
        <taxon>Streptomycetaceae</taxon>
        <taxon>Streptomyces</taxon>
    </lineage>
</organism>
<dbReference type="Gene3D" id="3.30.565.10">
    <property type="entry name" value="Histidine kinase-like ATPase, C-terminal domain"/>
    <property type="match status" value="1"/>
</dbReference>
<evidence type="ECO:0000256" key="1">
    <source>
        <dbReference type="ARBA" id="ARBA00022527"/>
    </source>
</evidence>